<name>A0AA37X9S5_9MICO</name>
<dbReference type="InterPro" id="IPR016024">
    <property type="entry name" value="ARM-type_fold"/>
</dbReference>
<accession>A0AA37X9S5</accession>
<gene>
    <name evidence="1" type="ORF">GCM10025874_20820</name>
</gene>
<organism evidence="1 2">
    <name type="scientific">Arenivirga flava</name>
    <dbReference type="NCBI Taxonomy" id="1930060"/>
    <lineage>
        <taxon>Bacteria</taxon>
        <taxon>Bacillati</taxon>
        <taxon>Actinomycetota</taxon>
        <taxon>Actinomycetes</taxon>
        <taxon>Micrococcales</taxon>
        <taxon>Microbacteriaceae</taxon>
        <taxon>Arenivirga</taxon>
    </lineage>
</organism>
<evidence type="ECO:0000313" key="2">
    <source>
        <dbReference type="Proteomes" id="UP001157160"/>
    </source>
</evidence>
<dbReference type="SUPFAM" id="SSF48371">
    <property type="entry name" value="ARM repeat"/>
    <property type="match status" value="1"/>
</dbReference>
<dbReference type="InterPro" id="IPR014825">
    <property type="entry name" value="DNA_alkylation"/>
</dbReference>
<sequence>MLVLEGRYRRGDAAQRAEEHERFLAWLQAELLDGPDLVDGCAEHVVGEQHVGRPPGPLFALAKSDVVWARRTALLAGLALVKHGDAVTPLALVERLARERSPIIREALVRLLHETARRAPEPTAALLARAGARWPAPVREAAAENLPPHLRPEV</sequence>
<keyword evidence="2" id="KW-1185">Reference proteome</keyword>
<reference evidence="1 2" key="1">
    <citation type="journal article" date="2014" name="Int. J. Syst. Evol. Microbiol.">
        <title>Complete genome sequence of Corynebacterium casei LMG S-19264T (=DSM 44701T), isolated from a smear-ripened cheese.</title>
        <authorList>
            <consortium name="US DOE Joint Genome Institute (JGI-PGF)"/>
            <person name="Walter F."/>
            <person name="Albersmeier A."/>
            <person name="Kalinowski J."/>
            <person name="Ruckert C."/>
        </authorList>
    </citation>
    <scope>NUCLEOTIDE SEQUENCE [LARGE SCALE GENOMIC DNA]</scope>
    <source>
        <strain evidence="1 2">NBRC 112289</strain>
    </source>
</reference>
<evidence type="ECO:0000313" key="1">
    <source>
        <dbReference type="EMBL" id="GMA28829.1"/>
    </source>
</evidence>
<dbReference type="Proteomes" id="UP001157160">
    <property type="component" value="Unassembled WGS sequence"/>
</dbReference>
<dbReference type="Gene3D" id="1.25.10.90">
    <property type="match status" value="1"/>
</dbReference>
<protein>
    <submittedName>
        <fullName evidence="1">Uncharacterized protein</fullName>
    </submittedName>
</protein>
<proteinExistence type="predicted"/>
<comment type="caution">
    <text evidence="1">The sequence shown here is derived from an EMBL/GenBank/DDBJ whole genome shotgun (WGS) entry which is preliminary data.</text>
</comment>
<dbReference type="RefSeq" id="WP_284232380.1">
    <property type="nucleotide sequence ID" value="NZ_BSUL01000001.1"/>
</dbReference>
<dbReference type="Pfam" id="PF08713">
    <property type="entry name" value="DNA_alkylation"/>
    <property type="match status" value="1"/>
</dbReference>
<dbReference type="EMBL" id="BSUL01000001">
    <property type="protein sequence ID" value="GMA28829.1"/>
    <property type="molecule type" value="Genomic_DNA"/>
</dbReference>
<dbReference type="AlphaFoldDB" id="A0AA37X9S5"/>